<dbReference type="Gene3D" id="1.50.10.130">
    <property type="entry name" value="Terpene synthase, N-terminal domain"/>
    <property type="match status" value="1"/>
</dbReference>
<comment type="caution">
    <text evidence="9">The sequence shown here is derived from an EMBL/GenBank/DDBJ whole genome shotgun (WGS) entry which is preliminary data.</text>
</comment>
<sequence>MKAERVSQVSGSPLSSQTQNTSRPFANFQPDIWGDQFLVEPATTAPEEVLVEELKETVKREFKATAKNALQQLQLIDSIQRLGIAYHFEVEIDEALQYLMDRYTDFLECNDDIYSTALSFRLLRQHGHRVSSKIFEKFKDDQSDEDEFKFSINGDVMGMLEFYEATHLSVHGEDVLDYGRDFTRTQLQSMLPNISNTSVAEQVVHALKKPNRRGLTRLEARRYMPIYEQNTCHDKILLRLAKLDFNRLQSLHKWELAQICRWWKSLDVGRNLPFARDRVVEAYFWILGIYFEPHYILARKILAKVLAITSIIDDMYDAYGTLEELKFFTQAIERWSAACLDELPEYMKLCYQALLDVYQEIEEEMIKEKRLYRINYAKEVIKILVRAYQAEAEWRQKGYVPTLEEYMRVALESCGYASLIIISFLGMGDIATEEAFQWVLGSPDPVKAASVVCRLQDDIVGYKFDKQRDHVASAIDCYMKDNINSSKEQAINKLKNEIEKAWKDINDGFLRPTKIPAPLIDRALNFARVIDVVYKEDDWYTRVGPEMQAYIKQILVDPVPE</sequence>
<keyword evidence="4" id="KW-0460">Magnesium</keyword>
<evidence type="ECO:0000256" key="5">
    <source>
        <dbReference type="ARBA" id="ARBA00023239"/>
    </source>
</evidence>
<dbReference type="InterPro" id="IPR008949">
    <property type="entry name" value="Isoprenoid_synthase_dom_sf"/>
</dbReference>
<name>A0A2G9I4W5_9LAMI</name>
<organism evidence="9 10">
    <name type="scientific">Handroanthus impetiginosus</name>
    <dbReference type="NCBI Taxonomy" id="429701"/>
    <lineage>
        <taxon>Eukaryota</taxon>
        <taxon>Viridiplantae</taxon>
        <taxon>Streptophyta</taxon>
        <taxon>Embryophyta</taxon>
        <taxon>Tracheophyta</taxon>
        <taxon>Spermatophyta</taxon>
        <taxon>Magnoliopsida</taxon>
        <taxon>eudicotyledons</taxon>
        <taxon>Gunneridae</taxon>
        <taxon>Pentapetalae</taxon>
        <taxon>asterids</taxon>
        <taxon>lamiids</taxon>
        <taxon>Lamiales</taxon>
        <taxon>Bignoniaceae</taxon>
        <taxon>Crescentiina</taxon>
        <taxon>Tabebuia alliance</taxon>
        <taxon>Handroanthus</taxon>
    </lineage>
</organism>
<accession>A0A2G9I4W5</accession>
<dbReference type="OrthoDB" id="1877784at2759"/>
<evidence type="ECO:0000256" key="2">
    <source>
        <dbReference type="ARBA" id="ARBA00004721"/>
    </source>
</evidence>
<dbReference type="AlphaFoldDB" id="A0A2G9I4W5"/>
<keyword evidence="10" id="KW-1185">Reference proteome</keyword>
<proteinExistence type="predicted"/>
<dbReference type="Proteomes" id="UP000231279">
    <property type="component" value="Unassembled WGS sequence"/>
</dbReference>
<dbReference type="InterPro" id="IPR008930">
    <property type="entry name" value="Terpenoid_cyclase/PrenylTrfase"/>
</dbReference>
<dbReference type="GO" id="GO:0010333">
    <property type="term" value="F:terpene synthase activity"/>
    <property type="evidence" value="ECO:0007669"/>
    <property type="project" value="InterPro"/>
</dbReference>
<dbReference type="Gene3D" id="1.10.600.10">
    <property type="entry name" value="Farnesyl Diphosphate Synthase"/>
    <property type="match status" value="1"/>
</dbReference>
<keyword evidence="3" id="KW-0479">Metal-binding</keyword>
<evidence type="ECO:0000256" key="3">
    <source>
        <dbReference type="ARBA" id="ARBA00022723"/>
    </source>
</evidence>
<feature type="domain" description="Terpene synthase N-terminal" evidence="7">
    <location>
        <begin position="33"/>
        <end position="207"/>
    </location>
</feature>
<dbReference type="CDD" id="cd00684">
    <property type="entry name" value="Terpene_cyclase_plant_C1"/>
    <property type="match status" value="1"/>
</dbReference>
<dbReference type="GO" id="GO:0016102">
    <property type="term" value="P:diterpenoid biosynthetic process"/>
    <property type="evidence" value="ECO:0007669"/>
    <property type="project" value="InterPro"/>
</dbReference>
<dbReference type="GO" id="GO:0000287">
    <property type="term" value="F:magnesium ion binding"/>
    <property type="evidence" value="ECO:0007669"/>
    <property type="project" value="InterPro"/>
</dbReference>
<dbReference type="Pfam" id="PF03936">
    <property type="entry name" value="Terpene_synth_C"/>
    <property type="match status" value="1"/>
</dbReference>
<evidence type="ECO:0000313" key="10">
    <source>
        <dbReference type="Proteomes" id="UP000231279"/>
    </source>
</evidence>
<evidence type="ECO:0000259" key="8">
    <source>
        <dbReference type="Pfam" id="PF03936"/>
    </source>
</evidence>
<comment type="pathway">
    <text evidence="2">Secondary metabolite biosynthesis; terpenoid biosynthesis.</text>
</comment>
<feature type="compositionally biased region" description="Polar residues" evidence="6">
    <location>
        <begin position="7"/>
        <end position="21"/>
    </location>
</feature>
<dbReference type="FunFam" id="1.10.600.10:FF:000007">
    <property type="entry name" value="Isoprene synthase, chloroplastic"/>
    <property type="match status" value="1"/>
</dbReference>
<dbReference type="EMBL" id="NKXS01000353">
    <property type="protein sequence ID" value="PIN24805.1"/>
    <property type="molecule type" value="Genomic_DNA"/>
</dbReference>
<dbReference type="FunFam" id="1.50.10.130:FF:000001">
    <property type="entry name" value="Isoprene synthase, chloroplastic"/>
    <property type="match status" value="1"/>
</dbReference>
<evidence type="ECO:0000259" key="7">
    <source>
        <dbReference type="Pfam" id="PF01397"/>
    </source>
</evidence>
<dbReference type="InterPro" id="IPR050148">
    <property type="entry name" value="Terpene_synthase-like"/>
</dbReference>
<evidence type="ECO:0000313" key="9">
    <source>
        <dbReference type="EMBL" id="PIN24805.1"/>
    </source>
</evidence>
<keyword evidence="5 9" id="KW-0456">Lyase</keyword>
<dbReference type="InterPro" id="IPR005630">
    <property type="entry name" value="Terpene_synthase_metal-bd"/>
</dbReference>
<dbReference type="PANTHER" id="PTHR31225">
    <property type="entry name" value="OS04G0344100 PROTEIN-RELATED"/>
    <property type="match status" value="1"/>
</dbReference>
<reference evidence="10" key="1">
    <citation type="journal article" date="2018" name="Gigascience">
        <title>Genome assembly of the Pink Ipe (Handroanthus impetiginosus, Bignoniaceae), a highly valued, ecologically keystone Neotropical timber forest tree.</title>
        <authorList>
            <person name="Silva-Junior O.B."/>
            <person name="Grattapaglia D."/>
            <person name="Novaes E."/>
            <person name="Collevatti R.G."/>
        </authorList>
    </citation>
    <scope>NUCLEOTIDE SEQUENCE [LARGE SCALE GENOMIC DNA]</scope>
    <source>
        <strain evidence="10">cv. UFG-1</strain>
    </source>
</reference>
<dbReference type="SUPFAM" id="SSF48239">
    <property type="entry name" value="Terpenoid cyclases/Protein prenyltransferases"/>
    <property type="match status" value="1"/>
</dbReference>
<dbReference type="SUPFAM" id="SSF48576">
    <property type="entry name" value="Terpenoid synthases"/>
    <property type="match status" value="1"/>
</dbReference>
<dbReference type="Pfam" id="PF01397">
    <property type="entry name" value="Terpene_synth"/>
    <property type="match status" value="1"/>
</dbReference>
<evidence type="ECO:0000256" key="6">
    <source>
        <dbReference type="SAM" id="MobiDB-lite"/>
    </source>
</evidence>
<dbReference type="SFLD" id="SFLDS00005">
    <property type="entry name" value="Isoprenoid_Synthase_Type_I"/>
    <property type="match status" value="1"/>
</dbReference>
<dbReference type="InterPro" id="IPR034741">
    <property type="entry name" value="Terpene_cyclase-like_1_C"/>
</dbReference>
<dbReference type="PANTHER" id="PTHR31225:SF93">
    <property type="entry name" value="ALPHA-HUMULENE_(-)-(E)-BETA-CARYOPHYLLENE SYNTHASE"/>
    <property type="match status" value="1"/>
</dbReference>
<feature type="region of interest" description="Disordered" evidence="6">
    <location>
        <begin position="1"/>
        <end position="21"/>
    </location>
</feature>
<evidence type="ECO:0000256" key="4">
    <source>
        <dbReference type="ARBA" id="ARBA00022842"/>
    </source>
</evidence>
<dbReference type="InterPro" id="IPR001906">
    <property type="entry name" value="Terpene_synth_N"/>
</dbReference>
<dbReference type="STRING" id="429701.A0A2G9I4W5"/>
<feature type="domain" description="Terpene synthase metal-binding" evidence="8">
    <location>
        <begin position="264"/>
        <end position="504"/>
    </location>
</feature>
<evidence type="ECO:0000256" key="1">
    <source>
        <dbReference type="ARBA" id="ARBA00001946"/>
    </source>
</evidence>
<gene>
    <name evidence="9" type="ORF">CDL12_02459</name>
</gene>
<protein>
    <submittedName>
        <fullName evidence="9">Bicyclogermacrene synthase</fullName>
        <ecNumber evidence="9">4.2.3.100</ecNumber>
    </submittedName>
</protein>
<dbReference type="EC" id="4.2.3.100" evidence="9"/>
<dbReference type="InterPro" id="IPR036965">
    <property type="entry name" value="Terpene_synth_N_sf"/>
</dbReference>
<dbReference type="SFLD" id="SFLDG01019">
    <property type="entry name" value="Terpene_Cyclase_Like_1_C_Termi"/>
    <property type="match status" value="1"/>
</dbReference>
<dbReference type="InterPro" id="IPR044814">
    <property type="entry name" value="Terpene_cyclase_plant_C1"/>
</dbReference>
<comment type="cofactor">
    <cofactor evidence="1">
        <name>Mg(2+)</name>
        <dbReference type="ChEBI" id="CHEBI:18420"/>
    </cofactor>
</comment>